<dbReference type="OrthoDB" id="3897761at2759"/>
<evidence type="ECO:0000313" key="3">
    <source>
        <dbReference type="Proteomes" id="UP000799538"/>
    </source>
</evidence>
<name>A0A6A6GMS9_9PEZI</name>
<organism evidence="2 3">
    <name type="scientific">Elsinoe ampelina</name>
    <dbReference type="NCBI Taxonomy" id="302913"/>
    <lineage>
        <taxon>Eukaryota</taxon>
        <taxon>Fungi</taxon>
        <taxon>Dikarya</taxon>
        <taxon>Ascomycota</taxon>
        <taxon>Pezizomycotina</taxon>
        <taxon>Dothideomycetes</taxon>
        <taxon>Dothideomycetidae</taxon>
        <taxon>Myriangiales</taxon>
        <taxon>Elsinoaceae</taxon>
        <taxon>Elsinoe</taxon>
    </lineage>
</organism>
<dbReference type="AlphaFoldDB" id="A0A6A6GMS9"/>
<keyword evidence="3" id="KW-1185">Reference proteome</keyword>
<sequence>MNIPTIDILWFTAPPNLDNILLRSNAWIESYPGEPVEVQSINVDSIGILPLAITVRVKVQGDLFNHHEVDVEVNNVARKQKWKPGLDWYRHVFGVPDLVIMQNDFRKKLAEEIHALVMEREGRGISMIELELIVASVYNFVSDMDEYAHQVRQQAKEDFKNRCPFGRRQYLRREDVIKDTGVEPGAAEATRECITLDAEQEEEQDEADQYEDMPELVDAGDAVYRDEDNQKTRASIWKAIEQESGGRLDNVVTAEEAKRIGQKQWDESFNEFVNLEFGATITSAGETDVVDLSGMQH</sequence>
<dbReference type="Proteomes" id="UP000799538">
    <property type="component" value="Unassembled WGS sequence"/>
</dbReference>
<evidence type="ECO:0000313" key="2">
    <source>
        <dbReference type="EMBL" id="KAF2226653.1"/>
    </source>
</evidence>
<keyword evidence="1" id="KW-0175">Coiled coil</keyword>
<dbReference type="EMBL" id="ML992502">
    <property type="protein sequence ID" value="KAF2226653.1"/>
    <property type="molecule type" value="Genomic_DNA"/>
</dbReference>
<gene>
    <name evidence="2" type="ORF">BDZ85DRAFT_52843</name>
</gene>
<proteinExistence type="predicted"/>
<reference evidence="3" key="1">
    <citation type="journal article" date="2020" name="Stud. Mycol.">
        <title>101 Dothideomycetes genomes: A test case for predicting lifestyles and emergence of pathogens.</title>
        <authorList>
            <person name="Haridas S."/>
            <person name="Albert R."/>
            <person name="Binder M."/>
            <person name="Bloem J."/>
            <person name="LaButti K."/>
            <person name="Salamov A."/>
            <person name="Andreopoulos B."/>
            <person name="Baker S."/>
            <person name="Barry K."/>
            <person name="Bills G."/>
            <person name="Bluhm B."/>
            <person name="Cannon C."/>
            <person name="Castanera R."/>
            <person name="Culley D."/>
            <person name="Daum C."/>
            <person name="Ezra D."/>
            <person name="Gonzalez J."/>
            <person name="Henrissat B."/>
            <person name="Kuo A."/>
            <person name="Liang C."/>
            <person name="Lipzen A."/>
            <person name="Lutzoni F."/>
            <person name="Magnuson J."/>
            <person name="Mondo S."/>
            <person name="Nolan M."/>
            <person name="Ohm R."/>
            <person name="Pangilinan J."/>
            <person name="Park H.-J."/>
            <person name="Ramirez L."/>
            <person name="Alfaro M."/>
            <person name="Sun H."/>
            <person name="Tritt A."/>
            <person name="Yoshinaga Y."/>
            <person name="Zwiers L.-H."/>
            <person name="Turgeon B."/>
            <person name="Goodwin S."/>
            <person name="Spatafora J."/>
            <person name="Crous P."/>
            <person name="Grigoriev I."/>
        </authorList>
    </citation>
    <scope>NUCLEOTIDE SEQUENCE [LARGE SCALE GENOMIC DNA]</scope>
    <source>
        <strain evidence="3">CECT 20119</strain>
    </source>
</reference>
<accession>A0A6A6GMS9</accession>
<evidence type="ECO:0000256" key="1">
    <source>
        <dbReference type="SAM" id="Coils"/>
    </source>
</evidence>
<protein>
    <submittedName>
        <fullName evidence="2">Uncharacterized protein</fullName>
    </submittedName>
</protein>
<feature type="coiled-coil region" evidence="1">
    <location>
        <begin position="186"/>
        <end position="213"/>
    </location>
</feature>